<reference evidence="1" key="1">
    <citation type="journal article" date="2020" name="Nature">
        <title>Giant virus diversity and host interactions through global metagenomics.</title>
        <authorList>
            <person name="Schulz F."/>
            <person name="Roux S."/>
            <person name="Paez-Espino D."/>
            <person name="Jungbluth S."/>
            <person name="Walsh D.A."/>
            <person name="Denef V.J."/>
            <person name="McMahon K.D."/>
            <person name="Konstantinidis K.T."/>
            <person name="Eloe-Fadrosh E.A."/>
            <person name="Kyrpides N.C."/>
            <person name="Woyke T."/>
        </authorList>
    </citation>
    <scope>NUCLEOTIDE SEQUENCE</scope>
    <source>
        <strain evidence="1">GVMAG-S-1101165-83</strain>
    </source>
</reference>
<accession>A0A6C0JXW7</accession>
<name>A0A6C0JXW7_9ZZZZ</name>
<organism evidence="1">
    <name type="scientific">viral metagenome</name>
    <dbReference type="NCBI Taxonomy" id="1070528"/>
    <lineage>
        <taxon>unclassified sequences</taxon>
        <taxon>metagenomes</taxon>
        <taxon>organismal metagenomes</taxon>
    </lineage>
</organism>
<dbReference type="EMBL" id="MN740769">
    <property type="protein sequence ID" value="QHU10612.1"/>
    <property type="molecule type" value="Genomic_DNA"/>
</dbReference>
<proteinExistence type="predicted"/>
<protein>
    <submittedName>
        <fullName evidence="1">Uncharacterized protein</fullName>
    </submittedName>
</protein>
<evidence type="ECO:0000313" key="1">
    <source>
        <dbReference type="EMBL" id="QHU10612.1"/>
    </source>
</evidence>
<sequence length="465" mass="53241">MGNSISSYSNFQFGGSDDDSNTKEEEIITLSDSLDFIATYYVLTMNFQSLRQLNEKKYCADLVVLTSDIINKYFSDLEVKNLAQRVESGKQKLVFFNKSDVENLNIPDSEIKRGYCNEIAKFYIKIAHVFAAIVTTINPEYTYKDAFGNVVKKSLMQKDAIPNGADVSVSKINLCSERIDALKGKELDVAEKKANDDEVKEKIDDEDENKVEEVPKGGEEKITIHPEICSVNLDKNGETNYLNEEPGINELIDLYFDGDYDYKTGKFLGMTPETEKKFQEDLKRFYLAFTDSDDMSSDIKKFSDIKLRDYSQKKYCETPQKAFTGSYKDKLFNDYANNLKKMIQSVNKKQDNLLDIINKIFVYVLDPITKKDVIRVNPDLTEDGLQDIIDETRNLIVELYLKCEEDFVEGVKIYEAIVESQIFETTQKHIDQLEKEHEKLITPYIPKLQSPVISEVPAGKIPIAN</sequence>
<dbReference type="AlphaFoldDB" id="A0A6C0JXW7"/>